<comment type="similarity">
    <text evidence="1">Belongs to the UDP-glycosyltransferase family.</text>
</comment>
<evidence type="ECO:0000256" key="2">
    <source>
        <dbReference type="ARBA" id="ARBA00022679"/>
    </source>
</evidence>
<comment type="caution">
    <text evidence="3">The sequence shown here is derived from an EMBL/GenBank/DDBJ whole genome shotgun (WGS) entry which is preliminary data.</text>
</comment>
<dbReference type="FunFam" id="3.40.50.2000:FF:000056">
    <property type="entry name" value="Glycosyltransferase"/>
    <property type="match status" value="1"/>
</dbReference>
<evidence type="ECO:0000256" key="1">
    <source>
        <dbReference type="ARBA" id="ARBA00009995"/>
    </source>
</evidence>
<name>A0AAE1XGH9_9LAMI</name>
<protein>
    <submittedName>
        <fullName evidence="3">UDP-glycosyltransferase 91D1</fullName>
    </submittedName>
</protein>
<dbReference type="Gene3D" id="3.40.50.2000">
    <property type="entry name" value="Glycogen Phosphorylase B"/>
    <property type="match status" value="2"/>
</dbReference>
<dbReference type="PANTHER" id="PTHR48049">
    <property type="entry name" value="GLYCOSYLTRANSFERASE"/>
    <property type="match status" value="1"/>
</dbReference>
<proteinExistence type="inferred from homology"/>
<dbReference type="InterPro" id="IPR002213">
    <property type="entry name" value="UDP_glucos_trans"/>
</dbReference>
<dbReference type="GO" id="GO:0035251">
    <property type="term" value="F:UDP-glucosyltransferase activity"/>
    <property type="evidence" value="ECO:0007669"/>
    <property type="project" value="InterPro"/>
</dbReference>
<gene>
    <name evidence="3" type="ORF">Sango_0216000</name>
</gene>
<dbReference type="InterPro" id="IPR050481">
    <property type="entry name" value="UDP-glycosyltransf_plant"/>
</dbReference>
<dbReference type="Proteomes" id="UP001289374">
    <property type="component" value="Unassembled WGS sequence"/>
</dbReference>
<accession>A0AAE1XGH9</accession>
<dbReference type="SUPFAM" id="SSF53756">
    <property type="entry name" value="UDP-Glycosyltransferase/glycogen phosphorylase"/>
    <property type="match status" value="1"/>
</dbReference>
<reference evidence="3" key="1">
    <citation type="submission" date="2020-06" db="EMBL/GenBank/DDBJ databases">
        <authorList>
            <person name="Li T."/>
            <person name="Hu X."/>
            <person name="Zhang T."/>
            <person name="Song X."/>
            <person name="Zhang H."/>
            <person name="Dai N."/>
            <person name="Sheng W."/>
            <person name="Hou X."/>
            <person name="Wei L."/>
        </authorList>
    </citation>
    <scope>NUCLEOTIDE SEQUENCE</scope>
    <source>
        <strain evidence="3">K16</strain>
        <tissue evidence="3">Leaf</tissue>
    </source>
</reference>
<keyword evidence="4" id="KW-1185">Reference proteome</keyword>
<sequence length="224" mass="25793">MRLVQACQAIAIRTSLEFEADYVEQHSKLSGKLVFPVGFLPPEKLEGRSTISDESWSKIFDWLDQQKPRSVVLWGFGSEYKLKKKEIHEIAHGVELSGLPFLWSLRKPDWATHDGIDALPPEFISWTAGRGVVQIGWAPQREILAHPSIGGSLFHAGLASIVETIVYGHCLVLLPFTIFQPLDTRLLVEKVWQWRWRELTMDLLLEMTLQMHFKKPWFPRKGKH</sequence>
<organism evidence="3 4">
    <name type="scientific">Sesamum angolense</name>
    <dbReference type="NCBI Taxonomy" id="2727404"/>
    <lineage>
        <taxon>Eukaryota</taxon>
        <taxon>Viridiplantae</taxon>
        <taxon>Streptophyta</taxon>
        <taxon>Embryophyta</taxon>
        <taxon>Tracheophyta</taxon>
        <taxon>Spermatophyta</taxon>
        <taxon>Magnoliopsida</taxon>
        <taxon>eudicotyledons</taxon>
        <taxon>Gunneridae</taxon>
        <taxon>Pentapetalae</taxon>
        <taxon>asterids</taxon>
        <taxon>lamiids</taxon>
        <taxon>Lamiales</taxon>
        <taxon>Pedaliaceae</taxon>
        <taxon>Sesamum</taxon>
    </lineage>
</organism>
<reference evidence="3" key="2">
    <citation type="journal article" date="2024" name="Plant">
        <title>Genomic evolution and insights into agronomic trait innovations of Sesamum species.</title>
        <authorList>
            <person name="Miao H."/>
            <person name="Wang L."/>
            <person name="Qu L."/>
            <person name="Liu H."/>
            <person name="Sun Y."/>
            <person name="Le M."/>
            <person name="Wang Q."/>
            <person name="Wei S."/>
            <person name="Zheng Y."/>
            <person name="Lin W."/>
            <person name="Duan Y."/>
            <person name="Cao H."/>
            <person name="Xiong S."/>
            <person name="Wang X."/>
            <person name="Wei L."/>
            <person name="Li C."/>
            <person name="Ma Q."/>
            <person name="Ju M."/>
            <person name="Zhao R."/>
            <person name="Li G."/>
            <person name="Mu C."/>
            <person name="Tian Q."/>
            <person name="Mei H."/>
            <person name="Zhang T."/>
            <person name="Gao T."/>
            <person name="Zhang H."/>
        </authorList>
    </citation>
    <scope>NUCLEOTIDE SEQUENCE</scope>
    <source>
        <strain evidence="3">K16</strain>
    </source>
</reference>
<evidence type="ECO:0000313" key="4">
    <source>
        <dbReference type="Proteomes" id="UP001289374"/>
    </source>
</evidence>
<keyword evidence="2" id="KW-0808">Transferase</keyword>
<dbReference type="PANTHER" id="PTHR48049:SF57">
    <property type="entry name" value="UDP-GLYCOSYLTRANSFERASE 91C1-LIKE"/>
    <property type="match status" value="1"/>
</dbReference>
<evidence type="ECO:0000313" key="3">
    <source>
        <dbReference type="EMBL" id="KAK4411430.1"/>
    </source>
</evidence>
<dbReference type="EMBL" id="JACGWL010000001">
    <property type="protein sequence ID" value="KAK4411430.1"/>
    <property type="molecule type" value="Genomic_DNA"/>
</dbReference>
<dbReference type="Pfam" id="PF00201">
    <property type="entry name" value="UDPGT"/>
    <property type="match status" value="1"/>
</dbReference>
<dbReference type="AlphaFoldDB" id="A0AAE1XGH9"/>